<protein>
    <recommendedName>
        <fullName evidence="6">Peptidyl-prolyl cis-trans isomerase</fullName>
        <ecNumber evidence="6">5.2.1.8</ecNumber>
    </recommendedName>
</protein>
<dbReference type="GO" id="GO:0003755">
    <property type="term" value="F:peptidyl-prolyl cis-trans isomerase activity"/>
    <property type="evidence" value="ECO:0007669"/>
    <property type="project" value="UniProtKB-UniRule"/>
</dbReference>
<dbReference type="InterPro" id="IPR036873">
    <property type="entry name" value="Rhodanese-like_dom_sf"/>
</dbReference>
<dbReference type="InterPro" id="IPR046357">
    <property type="entry name" value="PPIase_dom_sf"/>
</dbReference>
<dbReference type="AlphaFoldDB" id="A0AAV8V2Q7"/>
<dbReference type="InterPro" id="IPR000297">
    <property type="entry name" value="PPIase_PpiC"/>
</dbReference>
<reference evidence="8 9" key="1">
    <citation type="journal article" date="2023" name="Nat. Commun.">
        <title>Origin of minicircular mitochondrial genomes in red algae.</title>
        <authorList>
            <person name="Lee Y."/>
            <person name="Cho C.H."/>
            <person name="Lee Y.M."/>
            <person name="Park S.I."/>
            <person name="Yang J.H."/>
            <person name="West J.A."/>
            <person name="Bhattacharya D."/>
            <person name="Yoon H.S."/>
        </authorList>
    </citation>
    <scope>NUCLEOTIDE SEQUENCE [LARGE SCALE GENOMIC DNA]</scope>
    <source>
        <strain evidence="8 9">CCMP1338</strain>
        <tissue evidence="8">Whole cell</tissue>
    </source>
</reference>
<dbReference type="PROSITE" id="PS01096">
    <property type="entry name" value="PPIC_PPIASE_1"/>
    <property type="match status" value="1"/>
</dbReference>
<accession>A0AAV8V2Q7</accession>
<dbReference type="GO" id="GO:0005737">
    <property type="term" value="C:cytoplasm"/>
    <property type="evidence" value="ECO:0007669"/>
    <property type="project" value="UniProtKB-SubCell"/>
</dbReference>
<evidence type="ECO:0000256" key="5">
    <source>
        <dbReference type="PROSITE-ProRule" id="PRU00278"/>
    </source>
</evidence>
<dbReference type="PANTHER" id="PTHR43629">
    <property type="entry name" value="PEPTIDYL-PROLYL CIS-TRANS ISOMERASE"/>
    <property type="match status" value="1"/>
</dbReference>
<comment type="subcellular location">
    <subcellularLocation>
        <location evidence="1">Cytoplasm</location>
    </subcellularLocation>
</comment>
<feature type="domain" description="PpiC" evidence="7">
    <location>
        <begin position="42"/>
        <end position="130"/>
    </location>
</feature>
<comment type="catalytic activity">
    <reaction evidence="6">
        <text>[protein]-peptidylproline (omega=180) = [protein]-peptidylproline (omega=0)</text>
        <dbReference type="Rhea" id="RHEA:16237"/>
        <dbReference type="Rhea" id="RHEA-COMP:10747"/>
        <dbReference type="Rhea" id="RHEA-COMP:10748"/>
        <dbReference type="ChEBI" id="CHEBI:83833"/>
        <dbReference type="ChEBI" id="CHEBI:83834"/>
        <dbReference type="EC" id="5.2.1.8"/>
    </reaction>
</comment>
<evidence type="ECO:0000256" key="2">
    <source>
        <dbReference type="ARBA" id="ARBA00007656"/>
    </source>
</evidence>
<gene>
    <name evidence="8" type="ORF">NDN08_003529</name>
</gene>
<dbReference type="SUPFAM" id="SSF52821">
    <property type="entry name" value="Rhodanese/Cell cycle control phosphatase"/>
    <property type="match status" value="1"/>
</dbReference>
<dbReference type="PANTHER" id="PTHR43629:SF2">
    <property type="entry name" value="RHODANESE-LIKE_PPIC DOMAIN-CONTAINING PROTEIN 12, CHLOROPLASTIC"/>
    <property type="match status" value="1"/>
</dbReference>
<dbReference type="PROSITE" id="PS50198">
    <property type="entry name" value="PPIC_PPIASE_2"/>
    <property type="match status" value="1"/>
</dbReference>
<comment type="caution">
    <text evidence="8">The sequence shown here is derived from an EMBL/GenBank/DDBJ whole genome shotgun (WGS) entry which is preliminary data.</text>
</comment>
<evidence type="ECO:0000313" key="8">
    <source>
        <dbReference type="EMBL" id="KAJ8907046.1"/>
    </source>
</evidence>
<dbReference type="EMBL" id="JAMWBK010000003">
    <property type="protein sequence ID" value="KAJ8907046.1"/>
    <property type="molecule type" value="Genomic_DNA"/>
</dbReference>
<evidence type="ECO:0000256" key="3">
    <source>
        <dbReference type="ARBA" id="ARBA00022490"/>
    </source>
</evidence>
<keyword evidence="5 6" id="KW-0697">Rotamase</keyword>
<dbReference type="InterPro" id="IPR052204">
    <property type="entry name" value="PpiC/parvulin_rotamase"/>
</dbReference>
<evidence type="ECO:0000259" key="7">
    <source>
        <dbReference type="PROSITE" id="PS50198"/>
    </source>
</evidence>
<evidence type="ECO:0000256" key="1">
    <source>
        <dbReference type="ARBA" id="ARBA00004496"/>
    </source>
</evidence>
<name>A0AAV8V2Q7_9RHOD</name>
<dbReference type="Proteomes" id="UP001157974">
    <property type="component" value="Unassembled WGS sequence"/>
</dbReference>
<organism evidence="8 9">
    <name type="scientific">Rhodosorus marinus</name>
    <dbReference type="NCBI Taxonomy" id="101924"/>
    <lineage>
        <taxon>Eukaryota</taxon>
        <taxon>Rhodophyta</taxon>
        <taxon>Stylonematophyceae</taxon>
        <taxon>Stylonematales</taxon>
        <taxon>Stylonemataceae</taxon>
        <taxon>Rhodosorus</taxon>
    </lineage>
</organism>
<evidence type="ECO:0000256" key="4">
    <source>
        <dbReference type="ARBA" id="ARBA00046231"/>
    </source>
</evidence>
<keyword evidence="3" id="KW-0963">Cytoplasm</keyword>
<comment type="function">
    <text evidence="4">PPIases accelerate the folding of proteins. It prefers amino acid residues with hydrophobic side chains like leucine and phenylalanine in the P1 position of the peptides substrates.</text>
</comment>
<dbReference type="SUPFAM" id="SSF54534">
    <property type="entry name" value="FKBP-like"/>
    <property type="match status" value="1"/>
</dbReference>
<dbReference type="InterPro" id="IPR023058">
    <property type="entry name" value="PPIase_PpiC_CS"/>
</dbReference>
<evidence type="ECO:0000256" key="6">
    <source>
        <dbReference type="RuleBase" id="RU363014"/>
    </source>
</evidence>
<comment type="similarity">
    <text evidence="2">Belongs to the PpiC/parvulin rotamase family.</text>
</comment>
<keyword evidence="9" id="KW-1185">Reference proteome</keyword>
<dbReference type="EC" id="5.2.1.8" evidence="6"/>
<keyword evidence="5 6" id="KW-0413">Isomerase</keyword>
<evidence type="ECO:0000313" key="9">
    <source>
        <dbReference type="Proteomes" id="UP001157974"/>
    </source>
</evidence>
<sequence>MGFVGVPGGMRWKFGGVPMISRMGLRTYRMLSTISGLAGSDVNMFRAKHILLSSKDMAESCQTQVKSGAKFADVAKSISQCPSKDRGGDLGWFRAGTMASGFEKACRETAVGDTVIAETEFGWHVIQVNGKANYPKTMTVQELSELYNDKELLENYQLIDVREHGEVEIAKLEHFEVLPMSDYVSPRYTVCSDGILLRAARI</sequence>
<proteinExistence type="inferred from homology"/>
<dbReference type="Gene3D" id="3.10.50.40">
    <property type="match status" value="1"/>
</dbReference>
<dbReference type="Pfam" id="PF13616">
    <property type="entry name" value="Rotamase_3"/>
    <property type="match status" value="1"/>
</dbReference>